<sequence>MVQHLERIETSNDKVSSGILSIGKNIREANESTKQTGVDIRDMSNRLTSNSDLMADVIKSEVKQIRISLEKSLSFLAEGANKEIIKALENVIQDFNTNLTEQFGDNFKLLNKSVIKMIEWQENYKDDIKVLDTQFKENVANSRTQGEHLQDSIQSMKQLSTDLRTEVETTQSMVIQSTQAVKESTDALTEASKKHYKLIEEMIQETQLLINNSITQITTSVTDTKGLLLAMVEHSKTELTNTSTIISESLKTSISETLGTVSSEMRIVIENMKNAVTLSIQGVSHTLEENRKIIQVVQSSLTELSKIGKESESVVLAIQEFTISFKNEMNKLAKLK</sequence>
<dbReference type="EMBL" id="FPHM01000155">
    <property type="protein sequence ID" value="SFV70443.1"/>
    <property type="molecule type" value="Genomic_DNA"/>
</dbReference>
<accession>A0A1W1CXI8</accession>
<dbReference type="AlphaFoldDB" id="A0A1W1CXI8"/>
<reference evidence="1" key="1">
    <citation type="submission" date="2016-10" db="EMBL/GenBank/DDBJ databases">
        <authorList>
            <person name="de Groot N.N."/>
        </authorList>
    </citation>
    <scope>NUCLEOTIDE SEQUENCE</scope>
</reference>
<gene>
    <name evidence="1" type="ORF">MNB_SV-13-1999</name>
</gene>
<organism evidence="1">
    <name type="scientific">hydrothermal vent metagenome</name>
    <dbReference type="NCBI Taxonomy" id="652676"/>
    <lineage>
        <taxon>unclassified sequences</taxon>
        <taxon>metagenomes</taxon>
        <taxon>ecological metagenomes</taxon>
    </lineage>
</organism>
<proteinExistence type="predicted"/>
<protein>
    <submittedName>
        <fullName evidence="1">Putative membrane protein</fullName>
    </submittedName>
</protein>
<name>A0A1W1CXI8_9ZZZZ</name>
<evidence type="ECO:0000313" key="1">
    <source>
        <dbReference type="EMBL" id="SFV70443.1"/>
    </source>
</evidence>